<dbReference type="Gene3D" id="3.40.1190.20">
    <property type="match status" value="1"/>
</dbReference>
<keyword evidence="3" id="KW-0547">Nucleotide-binding</keyword>
<accession>A0A512DJF5</accession>
<keyword evidence="4 7" id="KW-0418">Kinase</keyword>
<dbReference type="PANTHER" id="PTHR43085:SF1">
    <property type="entry name" value="PSEUDOURIDINE KINASE-RELATED"/>
    <property type="match status" value="1"/>
</dbReference>
<dbReference type="SUPFAM" id="SSF53613">
    <property type="entry name" value="Ribokinase-like"/>
    <property type="match status" value="1"/>
</dbReference>
<comment type="similarity">
    <text evidence="1">Belongs to the carbohydrate kinase PfkB family.</text>
</comment>
<keyword evidence="2" id="KW-0808">Transferase</keyword>
<comment type="caution">
    <text evidence="7">The sequence shown here is derived from an EMBL/GenBank/DDBJ whole genome shotgun (WGS) entry which is preliminary data.</text>
</comment>
<dbReference type="GO" id="GO:0016301">
    <property type="term" value="F:kinase activity"/>
    <property type="evidence" value="ECO:0007669"/>
    <property type="project" value="UniProtKB-KW"/>
</dbReference>
<dbReference type="CDD" id="cd01167">
    <property type="entry name" value="bac_FRK"/>
    <property type="match status" value="1"/>
</dbReference>
<gene>
    <name evidence="7" type="primary">scrK</name>
    <name evidence="7" type="ORF">SAE02_07620</name>
</gene>
<dbReference type="RefSeq" id="WP_044425314.1">
    <property type="nucleotide sequence ID" value="NZ_BJYZ01000002.1"/>
</dbReference>
<evidence type="ECO:0000256" key="1">
    <source>
        <dbReference type="ARBA" id="ARBA00010688"/>
    </source>
</evidence>
<protein>
    <submittedName>
        <fullName evidence="7">Fructokinase</fullName>
    </submittedName>
</protein>
<dbReference type="InterPro" id="IPR029056">
    <property type="entry name" value="Ribokinase-like"/>
</dbReference>
<dbReference type="InterPro" id="IPR011611">
    <property type="entry name" value="PfkB_dom"/>
</dbReference>
<proteinExistence type="inferred from homology"/>
<dbReference type="OrthoDB" id="9776822at2"/>
<dbReference type="AlphaFoldDB" id="A0A512DJF5"/>
<evidence type="ECO:0000313" key="8">
    <source>
        <dbReference type="Proteomes" id="UP000321523"/>
    </source>
</evidence>
<dbReference type="GO" id="GO:0005524">
    <property type="term" value="F:ATP binding"/>
    <property type="evidence" value="ECO:0007669"/>
    <property type="project" value="UniProtKB-KW"/>
</dbReference>
<evidence type="ECO:0000256" key="5">
    <source>
        <dbReference type="ARBA" id="ARBA00022840"/>
    </source>
</evidence>
<dbReference type="EMBL" id="BJYZ01000002">
    <property type="protein sequence ID" value="GEO36614.1"/>
    <property type="molecule type" value="Genomic_DNA"/>
</dbReference>
<organism evidence="7 8">
    <name type="scientific">Skermanella aerolata</name>
    <dbReference type="NCBI Taxonomy" id="393310"/>
    <lineage>
        <taxon>Bacteria</taxon>
        <taxon>Pseudomonadati</taxon>
        <taxon>Pseudomonadota</taxon>
        <taxon>Alphaproteobacteria</taxon>
        <taxon>Rhodospirillales</taxon>
        <taxon>Azospirillaceae</taxon>
        <taxon>Skermanella</taxon>
    </lineage>
</organism>
<evidence type="ECO:0000256" key="2">
    <source>
        <dbReference type="ARBA" id="ARBA00022679"/>
    </source>
</evidence>
<feature type="domain" description="Carbohydrate kinase PfkB" evidence="6">
    <location>
        <begin position="1"/>
        <end position="305"/>
    </location>
</feature>
<dbReference type="InterPro" id="IPR002173">
    <property type="entry name" value="Carboh/pur_kinase_PfkB_CS"/>
</dbReference>
<reference evidence="7 8" key="1">
    <citation type="submission" date="2019-07" db="EMBL/GenBank/DDBJ databases">
        <title>Whole genome shotgun sequence of Skermanella aerolata NBRC 106429.</title>
        <authorList>
            <person name="Hosoyama A."/>
            <person name="Uohara A."/>
            <person name="Ohji S."/>
            <person name="Ichikawa N."/>
        </authorList>
    </citation>
    <scope>NUCLEOTIDE SEQUENCE [LARGE SCALE GENOMIC DNA]</scope>
    <source>
        <strain evidence="7 8">NBRC 106429</strain>
    </source>
</reference>
<name>A0A512DJF5_9PROT</name>
<dbReference type="PANTHER" id="PTHR43085">
    <property type="entry name" value="HEXOKINASE FAMILY MEMBER"/>
    <property type="match status" value="1"/>
</dbReference>
<evidence type="ECO:0000313" key="7">
    <source>
        <dbReference type="EMBL" id="GEO36614.1"/>
    </source>
</evidence>
<dbReference type="Pfam" id="PF00294">
    <property type="entry name" value="PfkB"/>
    <property type="match status" value="1"/>
</dbReference>
<dbReference type="PROSITE" id="PS00584">
    <property type="entry name" value="PFKB_KINASES_2"/>
    <property type="match status" value="1"/>
</dbReference>
<evidence type="ECO:0000259" key="6">
    <source>
        <dbReference type="Pfam" id="PF00294"/>
    </source>
</evidence>
<dbReference type="InterPro" id="IPR050306">
    <property type="entry name" value="PfkB_Carbo_kinase"/>
</dbReference>
<evidence type="ECO:0000256" key="4">
    <source>
        <dbReference type="ARBA" id="ARBA00022777"/>
    </source>
</evidence>
<sequence length="319" mass="33478">MADAICMGELLIDFVPVTTGTDLLTAPAFQKAAGGAPANVAVGLARLGTSTALMCRASEDGFGKFLVKTLEDGGVDTSLVRRSRRTRTPLAFVSLAEDAEREFLFYGDPSAGFCPEDVDFSAIAKAKLVHFGSIGLIPEQSCAATLSAVDAARGHGLHVSFDANLRLDLWPNADAAKDAIREGIERATIVKLSDDELEFLTGSRDPAATARSLFHPGLSLMVVTHGKYGCTFITPEIDGKVPSFSVVPVDTTGAGDAFMAGLLTGLLEHPDDPLTSDRLYTMCRFANAAGALATTMRGGIPGLPSRAAVTALITEEADR</sequence>
<evidence type="ECO:0000256" key="3">
    <source>
        <dbReference type="ARBA" id="ARBA00022741"/>
    </source>
</evidence>
<dbReference type="Proteomes" id="UP000321523">
    <property type="component" value="Unassembled WGS sequence"/>
</dbReference>
<keyword evidence="8" id="KW-1185">Reference proteome</keyword>
<keyword evidence="5" id="KW-0067">ATP-binding</keyword>